<sequence length="221" mass="25776">MIALRIQNEYDEVTRYQCGRYISSSEAVWRILSFPIQERHPPVIYLDVHLEGGQRVYFQSENVVQRLANPRQTTLLAFFRLCERDHFAKSLLYNEVPCFYTYNKQQGVFVRRRRGTAVEGEPGIFKEHVIGRVYTVHPNNSECYYLCLLLHYIRGPTSFVELRKVDGIEHPTYQAACHARHLLDGDQHWDDTLTEACVSDSPHRLRHLFAILLTFCGLSDA</sequence>
<dbReference type="PANTHER" id="PTHR10492:SF57">
    <property type="entry name" value="ATP-DEPENDENT DNA HELICASE"/>
    <property type="match status" value="1"/>
</dbReference>
<keyword evidence="2" id="KW-1185">Reference proteome</keyword>
<gene>
    <name evidence="1" type="ORF">EEDITHA_LOCUS13372</name>
</gene>
<protein>
    <submittedName>
        <fullName evidence="1">Uncharacterized protein</fullName>
    </submittedName>
</protein>
<reference evidence="1" key="1">
    <citation type="submission" date="2022-03" db="EMBL/GenBank/DDBJ databases">
        <authorList>
            <person name="Tunstrom K."/>
        </authorList>
    </citation>
    <scope>NUCLEOTIDE SEQUENCE</scope>
</reference>
<comment type="caution">
    <text evidence="1">The sequence shown here is derived from an EMBL/GenBank/DDBJ whole genome shotgun (WGS) entry which is preliminary data.</text>
</comment>
<proteinExistence type="predicted"/>
<dbReference type="EMBL" id="CAKOGL010000019">
    <property type="protein sequence ID" value="CAH2098235.1"/>
    <property type="molecule type" value="Genomic_DNA"/>
</dbReference>
<evidence type="ECO:0000313" key="1">
    <source>
        <dbReference type="EMBL" id="CAH2098235.1"/>
    </source>
</evidence>
<dbReference type="Proteomes" id="UP001153954">
    <property type="component" value="Unassembled WGS sequence"/>
</dbReference>
<name>A0AAU9UKK0_EUPED</name>
<dbReference type="AlphaFoldDB" id="A0AAU9UKK0"/>
<evidence type="ECO:0000313" key="2">
    <source>
        <dbReference type="Proteomes" id="UP001153954"/>
    </source>
</evidence>
<accession>A0AAU9UKK0</accession>
<dbReference type="PANTHER" id="PTHR10492">
    <property type="match status" value="1"/>
</dbReference>
<organism evidence="1 2">
    <name type="scientific">Euphydryas editha</name>
    <name type="common">Edith's checkerspot</name>
    <dbReference type="NCBI Taxonomy" id="104508"/>
    <lineage>
        <taxon>Eukaryota</taxon>
        <taxon>Metazoa</taxon>
        <taxon>Ecdysozoa</taxon>
        <taxon>Arthropoda</taxon>
        <taxon>Hexapoda</taxon>
        <taxon>Insecta</taxon>
        <taxon>Pterygota</taxon>
        <taxon>Neoptera</taxon>
        <taxon>Endopterygota</taxon>
        <taxon>Lepidoptera</taxon>
        <taxon>Glossata</taxon>
        <taxon>Ditrysia</taxon>
        <taxon>Papilionoidea</taxon>
        <taxon>Nymphalidae</taxon>
        <taxon>Nymphalinae</taxon>
        <taxon>Euphydryas</taxon>
    </lineage>
</organism>